<reference evidence="1" key="1">
    <citation type="submission" date="2014-09" db="EMBL/GenBank/DDBJ databases">
        <authorList>
            <person name="Magalhaes I.L.F."/>
            <person name="Oliveira U."/>
            <person name="Santos F.R."/>
            <person name="Vidigal T.H.D.A."/>
            <person name="Brescovit A.D."/>
            <person name="Santos A.J."/>
        </authorList>
    </citation>
    <scope>NUCLEOTIDE SEQUENCE</scope>
    <source>
        <tissue evidence="1">Shoot tissue taken approximately 20 cm above the soil surface</tissue>
    </source>
</reference>
<proteinExistence type="predicted"/>
<dbReference type="EMBL" id="GBRH01221613">
    <property type="protein sequence ID" value="JAD76282.1"/>
    <property type="molecule type" value="Transcribed_RNA"/>
</dbReference>
<accession>A0A0A9CXQ8</accession>
<dbReference type="AlphaFoldDB" id="A0A0A9CXQ8"/>
<protein>
    <submittedName>
        <fullName evidence="1">MRPR1</fullName>
    </submittedName>
</protein>
<evidence type="ECO:0000313" key="1">
    <source>
        <dbReference type="EMBL" id="JAD76282.1"/>
    </source>
</evidence>
<organism evidence="1">
    <name type="scientific">Arundo donax</name>
    <name type="common">Giant reed</name>
    <name type="synonym">Donax arundinaceus</name>
    <dbReference type="NCBI Taxonomy" id="35708"/>
    <lineage>
        <taxon>Eukaryota</taxon>
        <taxon>Viridiplantae</taxon>
        <taxon>Streptophyta</taxon>
        <taxon>Embryophyta</taxon>
        <taxon>Tracheophyta</taxon>
        <taxon>Spermatophyta</taxon>
        <taxon>Magnoliopsida</taxon>
        <taxon>Liliopsida</taxon>
        <taxon>Poales</taxon>
        <taxon>Poaceae</taxon>
        <taxon>PACMAD clade</taxon>
        <taxon>Arundinoideae</taxon>
        <taxon>Arundineae</taxon>
        <taxon>Arundo</taxon>
    </lineage>
</organism>
<sequence length="195" mass="21603">MDIGSRVWRQSLSFTSLAEISRLESSGIIERVAKRFAQSEALTLSIHMLLSCISFFICSAKSLLACTVSSVCSSSKLDSPLGASTPMKYLNSDCFSSANLSAKRCRSFLTLTMPRGSFSIWVCLISRVCRLESFSMDSGSDLTLVRLKPIYRRLKRFPIDPGTSEISESCSSRTVKWLDSVKTDDNKLGEDEIIP</sequence>
<reference evidence="1" key="2">
    <citation type="journal article" date="2015" name="Data Brief">
        <title>Shoot transcriptome of the giant reed, Arundo donax.</title>
        <authorList>
            <person name="Barrero R.A."/>
            <person name="Guerrero F.D."/>
            <person name="Moolhuijzen P."/>
            <person name="Goolsby J.A."/>
            <person name="Tidwell J."/>
            <person name="Bellgard S.E."/>
            <person name="Bellgard M.I."/>
        </authorList>
    </citation>
    <scope>NUCLEOTIDE SEQUENCE</scope>
    <source>
        <tissue evidence="1">Shoot tissue taken approximately 20 cm above the soil surface</tissue>
    </source>
</reference>
<name>A0A0A9CXQ8_ARUDO</name>